<dbReference type="OrthoDB" id="4313631at2"/>
<dbReference type="Proteomes" id="UP000325849">
    <property type="component" value="Unassembled WGS sequence"/>
</dbReference>
<keyword evidence="2" id="KW-0732">Signal</keyword>
<gene>
    <name evidence="3" type="ORF">FNH09_06580</name>
</gene>
<reference evidence="3 4" key="1">
    <citation type="submission" date="2019-07" db="EMBL/GenBank/DDBJ databases">
        <title>New species of Amycolatopsis and Streptomyces.</title>
        <authorList>
            <person name="Duangmal K."/>
            <person name="Teo W.F.A."/>
            <person name="Lipun K."/>
        </authorList>
    </citation>
    <scope>NUCLEOTIDE SEQUENCE [LARGE SCALE GENOMIC DNA]</scope>
    <source>
        <strain evidence="3 4">NBRC 109810</strain>
    </source>
</reference>
<comment type="caution">
    <text evidence="3">The sequence shown here is derived from an EMBL/GenBank/DDBJ whole genome shotgun (WGS) entry which is preliminary data.</text>
</comment>
<proteinExistence type="predicted"/>
<feature type="region of interest" description="Disordered" evidence="1">
    <location>
        <begin position="21"/>
        <end position="60"/>
    </location>
</feature>
<dbReference type="PROSITE" id="PS51257">
    <property type="entry name" value="PROKAR_LIPOPROTEIN"/>
    <property type="match status" value="1"/>
</dbReference>
<dbReference type="RefSeq" id="WP_152885803.1">
    <property type="nucleotide sequence ID" value="NZ_VJZD01000017.1"/>
</dbReference>
<sequence>MRRQFMCGLAALAMSVLTACSTGGDDTSPRPSAPSARPKASAPSAPSAQDGADTDAATRAAAEQWLRSQPGEQGKDAPDERGFVEVRTESGSSGFVWQTRDDRFCAADVGGGFSVVTCLPHPIPLRKDPHITELGYVPSPGWTVLFAADHQEVTSATCAGAPVEVRRVETLNEGRRIVYAAHFTERRLGFMTVALRRGTASATARVNVNGVVSQGPRCG</sequence>
<evidence type="ECO:0000313" key="4">
    <source>
        <dbReference type="Proteomes" id="UP000325849"/>
    </source>
</evidence>
<evidence type="ECO:0000313" key="3">
    <source>
        <dbReference type="EMBL" id="MPY30993.1"/>
    </source>
</evidence>
<dbReference type="AlphaFoldDB" id="A0A5N8V724"/>
<evidence type="ECO:0000256" key="1">
    <source>
        <dbReference type="SAM" id="MobiDB-lite"/>
    </source>
</evidence>
<name>A0A5N8V724_9ACTN</name>
<dbReference type="EMBL" id="VJZD01000017">
    <property type="protein sequence ID" value="MPY30993.1"/>
    <property type="molecule type" value="Genomic_DNA"/>
</dbReference>
<feature type="compositionally biased region" description="Low complexity" evidence="1">
    <location>
        <begin position="29"/>
        <end position="60"/>
    </location>
</feature>
<organism evidence="3 4">
    <name type="scientific">Streptomyces adustus</name>
    <dbReference type="NCBI Taxonomy" id="1609272"/>
    <lineage>
        <taxon>Bacteria</taxon>
        <taxon>Bacillati</taxon>
        <taxon>Actinomycetota</taxon>
        <taxon>Actinomycetes</taxon>
        <taxon>Kitasatosporales</taxon>
        <taxon>Streptomycetaceae</taxon>
        <taxon>Streptomyces</taxon>
    </lineage>
</organism>
<feature type="chain" id="PRO_5024979687" evidence="2">
    <location>
        <begin position="20"/>
        <end position="219"/>
    </location>
</feature>
<protein>
    <submittedName>
        <fullName evidence="3">Uncharacterized protein</fullName>
    </submittedName>
</protein>
<keyword evidence="4" id="KW-1185">Reference proteome</keyword>
<evidence type="ECO:0000256" key="2">
    <source>
        <dbReference type="SAM" id="SignalP"/>
    </source>
</evidence>
<accession>A0A5N8V724</accession>
<feature type="signal peptide" evidence="2">
    <location>
        <begin position="1"/>
        <end position="19"/>
    </location>
</feature>